<dbReference type="NCBIfam" id="TIGR02603">
    <property type="entry name" value="CxxCH_TIGR02603"/>
    <property type="match status" value="1"/>
</dbReference>
<feature type="chain" id="PRO_5015438112" description="Cytochrome c domain-containing protein" evidence="5">
    <location>
        <begin position="25"/>
        <end position="587"/>
    </location>
</feature>
<dbReference type="PANTHER" id="PTHR33546:SF1">
    <property type="entry name" value="LARGE, MULTIFUNCTIONAL SECRETED PROTEIN"/>
    <property type="match status" value="1"/>
</dbReference>
<sequence length="587" mass="62080">MSFRHARMLIGAIFAGLLVVSSAAAQGSVDAMVKMIDSGRITEQRLPQVVDMICKRANEDNLAFVFQMATKADGFPASVRPDALKALHEAAVSRNAVPAGDLSAISELLKSDDRATQTLAIELAGLWKVEGALDALSAQATEKKTGAKQKKAAVTSLAKIGGPKAVATLEKLTDPSQPLSVRYLGAAALVDVDVENAAKIAGQILAGADTSTDPAVMIDAFLAQQSGPTKLGAVLAETELTPDVAKMCLRQMFAVGRSDPELVGVLSKAAGIDDDAPELTADEIKSLAAEVLEKGDAHRGEVLFRRADLNCFKCHALSGAGGQIGPDLSAVGGSSPADYVVTSILYPEQAVKEAYATRTILTIDGKVFTGIVSEEDDDRVIMKQASGEMVTIPVDDIEDEKEGGSLMPKGLAKFLTHDEFLDLSRFIAELGKPGEYAIRTEPTVQRWRMLRETPAALAAGVPAIGELEEEIIQAPEDAWAPAYAMTAGALPLADLAADERPVLYLMAEVDVVVGGKLQVGLNETTGVRVWIGDDLLPEGKPEAVEFEAGKHVIYLRVDPAKFPAESLRMTVDRPSDSHAEYTVVGGA</sequence>
<dbReference type="OrthoDB" id="228131at2"/>
<dbReference type="InterPro" id="IPR013427">
    <property type="entry name" value="Haem-bd_dom_put"/>
</dbReference>
<keyword evidence="2 4" id="KW-0479">Metal-binding</keyword>
<evidence type="ECO:0000313" key="8">
    <source>
        <dbReference type="Proteomes" id="UP000239388"/>
    </source>
</evidence>
<evidence type="ECO:0000256" key="1">
    <source>
        <dbReference type="ARBA" id="ARBA00022617"/>
    </source>
</evidence>
<organism evidence="7 8">
    <name type="scientific">Blastopirellula marina</name>
    <dbReference type="NCBI Taxonomy" id="124"/>
    <lineage>
        <taxon>Bacteria</taxon>
        <taxon>Pseudomonadati</taxon>
        <taxon>Planctomycetota</taxon>
        <taxon>Planctomycetia</taxon>
        <taxon>Pirellulales</taxon>
        <taxon>Pirellulaceae</taxon>
        <taxon>Blastopirellula</taxon>
    </lineage>
</organism>
<dbReference type="RefSeq" id="WP_105359965.1">
    <property type="nucleotide sequence ID" value="NZ_PUIB01000029.1"/>
</dbReference>
<dbReference type="Pfam" id="PF13646">
    <property type="entry name" value="HEAT_2"/>
    <property type="match status" value="1"/>
</dbReference>
<dbReference type="AlphaFoldDB" id="A0A2S8F3V2"/>
<comment type="caution">
    <text evidence="7">The sequence shown here is derived from an EMBL/GenBank/DDBJ whole genome shotgun (WGS) entry which is preliminary data.</text>
</comment>
<gene>
    <name evidence="7" type="ORF">C5Y98_29085</name>
</gene>
<dbReference type="Gene3D" id="1.10.760.10">
    <property type="entry name" value="Cytochrome c-like domain"/>
    <property type="match status" value="1"/>
</dbReference>
<dbReference type="Proteomes" id="UP000239388">
    <property type="component" value="Unassembled WGS sequence"/>
</dbReference>
<dbReference type="PROSITE" id="PS51007">
    <property type="entry name" value="CYTC"/>
    <property type="match status" value="1"/>
</dbReference>
<dbReference type="SUPFAM" id="SSF48371">
    <property type="entry name" value="ARM repeat"/>
    <property type="match status" value="1"/>
</dbReference>
<evidence type="ECO:0000313" key="7">
    <source>
        <dbReference type="EMBL" id="PQO26830.1"/>
    </source>
</evidence>
<feature type="domain" description="Cytochrome c" evidence="6">
    <location>
        <begin position="295"/>
        <end position="388"/>
    </location>
</feature>
<evidence type="ECO:0000256" key="4">
    <source>
        <dbReference type="PROSITE-ProRule" id="PRU00433"/>
    </source>
</evidence>
<name>A0A2S8F3V2_9BACT</name>
<reference evidence="7 8" key="1">
    <citation type="submission" date="2018-02" db="EMBL/GenBank/DDBJ databases">
        <title>Comparative genomes isolates from brazilian mangrove.</title>
        <authorList>
            <person name="Araujo J.E."/>
            <person name="Taketani R.G."/>
            <person name="Silva M.C.P."/>
            <person name="Loureco M.V."/>
            <person name="Andreote F.D."/>
        </authorList>
    </citation>
    <scope>NUCLEOTIDE SEQUENCE [LARGE SCALE GENOMIC DNA]</scope>
    <source>
        <strain evidence="7 8">NAP PRIS-MGV</strain>
    </source>
</reference>
<dbReference type="InterPro" id="IPR009056">
    <property type="entry name" value="Cyt_c-like_dom"/>
</dbReference>
<evidence type="ECO:0000256" key="5">
    <source>
        <dbReference type="SAM" id="SignalP"/>
    </source>
</evidence>
<dbReference type="GO" id="GO:0020037">
    <property type="term" value="F:heme binding"/>
    <property type="evidence" value="ECO:0007669"/>
    <property type="project" value="InterPro"/>
</dbReference>
<proteinExistence type="predicted"/>
<evidence type="ECO:0000259" key="6">
    <source>
        <dbReference type="PROSITE" id="PS51007"/>
    </source>
</evidence>
<accession>A0A2S8F3V2</accession>
<evidence type="ECO:0000256" key="3">
    <source>
        <dbReference type="ARBA" id="ARBA00023004"/>
    </source>
</evidence>
<dbReference type="PANTHER" id="PTHR33546">
    <property type="entry name" value="LARGE, MULTIFUNCTIONAL SECRETED PROTEIN-RELATED"/>
    <property type="match status" value="1"/>
</dbReference>
<keyword evidence="1 4" id="KW-0349">Heme</keyword>
<evidence type="ECO:0000256" key="2">
    <source>
        <dbReference type="ARBA" id="ARBA00022723"/>
    </source>
</evidence>
<protein>
    <recommendedName>
        <fullName evidence="6">Cytochrome c domain-containing protein</fullName>
    </recommendedName>
</protein>
<dbReference type="InterPro" id="IPR036909">
    <property type="entry name" value="Cyt_c-like_dom_sf"/>
</dbReference>
<dbReference type="EMBL" id="PUIB01000029">
    <property type="protein sequence ID" value="PQO26830.1"/>
    <property type="molecule type" value="Genomic_DNA"/>
</dbReference>
<feature type="signal peptide" evidence="5">
    <location>
        <begin position="1"/>
        <end position="24"/>
    </location>
</feature>
<keyword evidence="5" id="KW-0732">Signal</keyword>
<dbReference type="GO" id="GO:0009055">
    <property type="term" value="F:electron transfer activity"/>
    <property type="evidence" value="ECO:0007669"/>
    <property type="project" value="InterPro"/>
</dbReference>
<dbReference type="GO" id="GO:0046872">
    <property type="term" value="F:metal ion binding"/>
    <property type="evidence" value="ECO:0007669"/>
    <property type="project" value="UniProtKB-KW"/>
</dbReference>
<dbReference type="InterPro" id="IPR016024">
    <property type="entry name" value="ARM-type_fold"/>
</dbReference>
<dbReference type="SUPFAM" id="SSF46626">
    <property type="entry name" value="Cytochrome c"/>
    <property type="match status" value="1"/>
</dbReference>
<keyword evidence="3 4" id="KW-0408">Iron</keyword>